<keyword evidence="3" id="KW-1185">Reference proteome</keyword>
<evidence type="ECO:0008006" key="4">
    <source>
        <dbReference type="Google" id="ProtNLM"/>
    </source>
</evidence>
<accession>A0ABR3PG07</accession>
<reference evidence="2 3" key="1">
    <citation type="submission" date="2024-07" db="EMBL/GenBank/DDBJ databases">
        <title>Draft sequence of the Neodothiora populina.</title>
        <authorList>
            <person name="Drown D.D."/>
            <person name="Schuette U.S."/>
            <person name="Buechlein A.B."/>
            <person name="Rusch D.R."/>
            <person name="Winton L.W."/>
            <person name="Adams G.A."/>
        </authorList>
    </citation>
    <scope>NUCLEOTIDE SEQUENCE [LARGE SCALE GENOMIC DNA]</scope>
    <source>
        <strain evidence="2 3">CPC 39397</strain>
    </source>
</reference>
<feature type="compositionally biased region" description="Basic and acidic residues" evidence="1">
    <location>
        <begin position="389"/>
        <end position="401"/>
    </location>
</feature>
<feature type="compositionally biased region" description="Basic and acidic residues" evidence="1">
    <location>
        <begin position="436"/>
        <end position="448"/>
    </location>
</feature>
<feature type="compositionally biased region" description="Basic and acidic residues" evidence="1">
    <location>
        <begin position="562"/>
        <end position="578"/>
    </location>
</feature>
<name>A0ABR3PG07_9PEZI</name>
<gene>
    <name evidence="2" type="ORF">AAFC00_002021</name>
</gene>
<protein>
    <recommendedName>
        <fullName evidence="4">Rxt3-domain-containing protein</fullName>
    </recommendedName>
</protein>
<feature type="compositionally biased region" description="Low complexity" evidence="1">
    <location>
        <begin position="202"/>
        <end position="212"/>
    </location>
</feature>
<proteinExistence type="predicted"/>
<evidence type="ECO:0000313" key="2">
    <source>
        <dbReference type="EMBL" id="KAL1305087.1"/>
    </source>
</evidence>
<dbReference type="SUPFAM" id="SSF69848">
    <property type="entry name" value="LCCL domain"/>
    <property type="match status" value="1"/>
</dbReference>
<dbReference type="RefSeq" id="XP_069201361.1">
    <property type="nucleotide sequence ID" value="XM_069341290.1"/>
</dbReference>
<evidence type="ECO:0000313" key="3">
    <source>
        <dbReference type="Proteomes" id="UP001562354"/>
    </source>
</evidence>
<feature type="compositionally biased region" description="Polar residues" evidence="1">
    <location>
        <begin position="643"/>
        <end position="658"/>
    </location>
</feature>
<feature type="region of interest" description="Disordered" evidence="1">
    <location>
        <begin position="595"/>
        <end position="623"/>
    </location>
</feature>
<dbReference type="EMBL" id="JBFMKM010000007">
    <property type="protein sequence ID" value="KAL1305087.1"/>
    <property type="molecule type" value="Genomic_DNA"/>
</dbReference>
<feature type="compositionally biased region" description="Pro residues" evidence="1">
    <location>
        <begin position="213"/>
        <end position="222"/>
    </location>
</feature>
<feature type="compositionally biased region" description="Basic and acidic residues" evidence="1">
    <location>
        <begin position="515"/>
        <end position="525"/>
    </location>
</feature>
<dbReference type="InterPro" id="IPR013951">
    <property type="entry name" value="Rxt3"/>
</dbReference>
<feature type="region of interest" description="Disordered" evidence="1">
    <location>
        <begin position="643"/>
        <end position="798"/>
    </location>
</feature>
<organism evidence="2 3">
    <name type="scientific">Neodothiora populina</name>
    <dbReference type="NCBI Taxonomy" id="2781224"/>
    <lineage>
        <taxon>Eukaryota</taxon>
        <taxon>Fungi</taxon>
        <taxon>Dikarya</taxon>
        <taxon>Ascomycota</taxon>
        <taxon>Pezizomycotina</taxon>
        <taxon>Dothideomycetes</taxon>
        <taxon>Dothideomycetidae</taxon>
        <taxon>Dothideales</taxon>
        <taxon>Dothioraceae</taxon>
        <taxon>Neodothiora</taxon>
    </lineage>
</organism>
<feature type="compositionally biased region" description="Polar residues" evidence="1">
    <location>
        <begin position="742"/>
        <end position="751"/>
    </location>
</feature>
<feature type="compositionally biased region" description="Pro residues" evidence="1">
    <location>
        <begin position="422"/>
        <end position="432"/>
    </location>
</feature>
<feature type="compositionally biased region" description="Basic residues" evidence="1">
    <location>
        <begin position="766"/>
        <end position="789"/>
    </location>
</feature>
<feature type="compositionally biased region" description="Polar residues" evidence="1">
    <location>
        <begin position="495"/>
        <end position="514"/>
    </location>
</feature>
<feature type="region of interest" description="Disordered" evidence="1">
    <location>
        <begin position="17"/>
        <end position="581"/>
    </location>
</feature>
<feature type="compositionally biased region" description="Pro residues" evidence="1">
    <location>
        <begin position="179"/>
        <end position="201"/>
    </location>
</feature>
<feature type="compositionally biased region" description="Low complexity" evidence="1">
    <location>
        <begin position="17"/>
        <end position="30"/>
    </location>
</feature>
<comment type="caution">
    <text evidence="2">The sequence shown here is derived from an EMBL/GenBank/DDBJ whole genome shotgun (WGS) entry which is preliminary data.</text>
</comment>
<dbReference type="Gene3D" id="2.170.130.20">
    <property type="entry name" value="LCCL-like domain"/>
    <property type="match status" value="1"/>
</dbReference>
<feature type="compositionally biased region" description="Low complexity" evidence="1">
    <location>
        <begin position="97"/>
        <end position="151"/>
    </location>
</feature>
<feature type="compositionally biased region" description="Polar residues" evidence="1">
    <location>
        <begin position="259"/>
        <end position="268"/>
    </location>
</feature>
<feature type="compositionally biased region" description="Low complexity" evidence="1">
    <location>
        <begin position="317"/>
        <end position="333"/>
    </location>
</feature>
<dbReference type="Proteomes" id="UP001562354">
    <property type="component" value="Unassembled WGS sequence"/>
</dbReference>
<sequence>MDRYDQTRYEDRSVAHLTAANHHQQAQQQSQPPPAFTQYNRPPTAQPPVHLPYTDPFHNRDPFMPSTHSRRSSYGPGAGPDSYGHAERTWGSQSSVAPPSHHQKQQQQQQQQQQQAAAAASQHQATASSSSSTHPQSAHSAHSAPSNAPSQMSYPYESARRRSVGGAGSPPRFAAGPLDPLPPPPPPPPSFASRTMPPPSPTSANPNSSSFPVPAPRPPPSASPFTASRDMPPYASRSGPSMSISSLIGGDSGRHGNHSPRTNATAPSPTIRPIHPPSPQRARSASTRMEHAQYGRPPSPTTSYAPRSDPRPPTVPPGRTSSDHSQSQSAPSHQHPHPPPPFAQPSVAGFRPYQSSPSSVQGEEMAHNPAHPPPRPNSQPTQQSQAEAEAQRRQDFYERSHYQPSFRSYTEQHERFANPASHHPPPPPPLPPLSHSSERPGPQHEHLANGHSGHQARMSPHPSQAARPPPGANAQDHTRDNYAAALREDQHAGQYRQSFNQYGNRRSPPHAQNGSREELDYRAPRAEMIFGRPVYRHTPPPADAGRYDPASRPPPSSQYPHHMYESHPHDQHARREEGPGGLHHRALLDVSAEMARKNGRSSPLPQAVQGAQPRHIGPTADPGIKNEFGRMFPGLGLGHISSTPTAAMSTNGMATPSRMSPAMLVDPNEHVGTDNEVASNHSRSNKRSRKPRNDVDKVDADEARNDSTPTQHQNKRAKTNHPPHHHHHHAHHHHHHHRPEEQSLSAPSPFNTIRFPANPSAPTAAAHHHHHHHHAVHAHVPPHHHHHTPKPMPSPPRAEITVSNQAVLSNISQRPRKHLGYELYKTRLGLPPRDSTPLDTKLHFKSQMRPIPFFEDKENCTFTIRVPRGYLKAITTPQDEQFAVAGGLEEICKTRAVWGTEIYTDDSDVVAAAVHSGWLRGDFGDYNADIVDLFAEDGESTFAPVGALISAKPEIPLRPADDADLHITVLLAPPLSKYAATTQHHLRSREWGSDHDGMSFMIHSMQFVREGKASRYAERTAAARHQRIAEDLKRRDEAAETLVGLLRGSRDGRGENKSVSVSAY</sequence>
<evidence type="ECO:0000256" key="1">
    <source>
        <dbReference type="SAM" id="MobiDB-lite"/>
    </source>
</evidence>
<feature type="compositionally biased region" description="Basic and acidic residues" evidence="1">
    <location>
        <begin position="691"/>
        <end position="705"/>
    </location>
</feature>
<dbReference type="InterPro" id="IPR036609">
    <property type="entry name" value="LCCL_sf"/>
</dbReference>
<feature type="compositionally biased region" description="Basic and acidic residues" evidence="1">
    <location>
        <begin position="476"/>
        <end position="491"/>
    </location>
</feature>
<feature type="compositionally biased region" description="Basic residues" evidence="1">
    <location>
        <begin position="713"/>
        <end position="737"/>
    </location>
</feature>
<dbReference type="Pfam" id="PF08642">
    <property type="entry name" value="Rxt3"/>
    <property type="match status" value="1"/>
</dbReference>
<dbReference type="GeneID" id="95975723"/>
<feature type="compositionally biased region" description="Low complexity" evidence="1">
    <location>
        <begin position="756"/>
        <end position="765"/>
    </location>
</feature>